<dbReference type="EnsemblMetazoa" id="XM_029485903.1">
    <property type="protein sequence ID" value="XP_029341763.1"/>
    <property type="gene ID" value="LOC115033416"/>
</dbReference>
<dbReference type="RefSeq" id="XP_029341763.1">
    <property type="nucleotide sequence ID" value="XM_029485903.1"/>
</dbReference>
<dbReference type="AlphaFoldDB" id="A0A8R2NNH1"/>
<organism evidence="2 3">
    <name type="scientific">Acyrthosiphon pisum</name>
    <name type="common">Pea aphid</name>
    <dbReference type="NCBI Taxonomy" id="7029"/>
    <lineage>
        <taxon>Eukaryota</taxon>
        <taxon>Metazoa</taxon>
        <taxon>Ecdysozoa</taxon>
        <taxon>Arthropoda</taxon>
        <taxon>Hexapoda</taxon>
        <taxon>Insecta</taxon>
        <taxon>Pterygota</taxon>
        <taxon>Neoptera</taxon>
        <taxon>Paraneoptera</taxon>
        <taxon>Hemiptera</taxon>
        <taxon>Sternorrhyncha</taxon>
        <taxon>Aphidomorpha</taxon>
        <taxon>Aphidoidea</taxon>
        <taxon>Aphididae</taxon>
        <taxon>Macrosiphini</taxon>
        <taxon>Acyrthosiphon</taxon>
    </lineage>
</organism>
<protein>
    <submittedName>
        <fullName evidence="2">Uncharacterized protein</fullName>
    </submittedName>
</protein>
<dbReference type="KEGG" id="api:115033416"/>
<reference evidence="2" key="2">
    <citation type="submission" date="2022-06" db="UniProtKB">
        <authorList>
            <consortium name="EnsemblMetazoa"/>
        </authorList>
    </citation>
    <scope>IDENTIFICATION</scope>
</reference>
<dbReference type="Proteomes" id="UP000007819">
    <property type="component" value="Chromosome X"/>
</dbReference>
<reference evidence="3" key="1">
    <citation type="submission" date="2010-06" db="EMBL/GenBank/DDBJ databases">
        <authorList>
            <person name="Jiang H."/>
            <person name="Abraham K."/>
            <person name="Ali S."/>
            <person name="Alsbrooks S.L."/>
            <person name="Anim B.N."/>
            <person name="Anosike U.S."/>
            <person name="Attaway T."/>
            <person name="Bandaranaike D.P."/>
            <person name="Battles P.K."/>
            <person name="Bell S.N."/>
            <person name="Bell A.V."/>
            <person name="Beltran B."/>
            <person name="Bickham C."/>
            <person name="Bustamante Y."/>
            <person name="Caleb T."/>
            <person name="Canada A."/>
            <person name="Cardenas V."/>
            <person name="Carter K."/>
            <person name="Chacko J."/>
            <person name="Chandrabose M.N."/>
            <person name="Chavez D."/>
            <person name="Chavez A."/>
            <person name="Chen L."/>
            <person name="Chu H.-S."/>
            <person name="Claassen K.J."/>
            <person name="Cockrell R."/>
            <person name="Collins M."/>
            <person name="Cooper J.A."/>
            <person name="Cree A."/>
            <person name="Curry S.M."/>
            <person name="Da Y."/>
            <person name="Dao M.D."/>
            <person name="Das B."/>
            <person name="Davila M.-L."/>
            <person name="Davy-Carroll L."/>
            <person name="Denson S."/>
            <person name="Dinh H."/>
            <person name="Ebong V.E."/>
            <person name="Edwards J.R."/>
            <person name="Egan A."/>
            <person name="El-Daye J."/>
            <person name="Escobedo L."/>
            <person name="Fernandez S."/>
            <person name="Fernando P.R."/>
            <person name="Flagg N."/>
            <person name="Forbes L.D."/>
            <person name="Fowler R.G."/>
            <person name="Fu Q."/>
            <person name="Gabisi R.A."/>
            <person name="Ganer J."/>
            <person name="Garbino Pronczuk A."/>
            <person name="Garcia R.M."/>
            <person name="Garner T."/>
            <person name="Garrett T.E."/>
            <person name="Gonzalez D.A."/>
            <person name="Hamid H."/>
            <person name="Hawkins E.S."/>
            <person name="Hirani K."/>
            <person name="Hogues M.E."/>
            <person name="Hollins B."/>
            <person name="Hsiao C.-H."/>
            <person name="Jabil R."/>
            <person name="James M.L."/>
            <person name="Jhangiani S.N."/>
            <person name="Johnson B."/>
            <person name="Johnson Q."/>
            <person name="Joshi V."/>
            <person name="Kalu J.B."/>
            <person name="Kam C."/>
            <person name="Kashfia A."/>
            <person name="Keebler J."/>
            <person name="Kisamo H."/>
            <person name="Kovar C.L."/>
            <person name="Lago L.A."/>
            <person name="Lai C.-Y."/>
            <person name="Laidlaw J."/>
            <person name="Lara F."/>
            <person name="Le T.-K."/>
            <person name="Lee S.L."/>
            <person name="Legall F.H."/>
            <person name="Lemon S.J."/>
            <person name="Lewis L.R."/>
            <person name="Li B."/>
            <person name="Liu Y."/>
            <person name="Liu Y.-S."/>
            <person name="Lopez J."/>
            <person name="Lozado R.J."/>
            <person name="Lu J."/>
            <person name="Madu R.C."/>
            <person name="Maheshwari M."/>
            <person name="Maheshwari R."/>
            <person name="Malloy K."/>
            <person name="Martinez E."/>
            <person name="Mathew T."/>
            <person name="Mercado I.C."/>
            <person name="Mercado C."/>
            <person name="Meyer B."/>
            <person name="Montgomery K."/>
            <person name="Morgan M.B."/>
            <person name="Munidasa M."/>
            <person name="Nazareth L.V."/>
            <person name="Nelson J."/>
            <person name="Ng B.M."/>
            <person name="Nguyen N.B."/>
            <person name="Nguyen P.Q."/>
            <person name="Nguyen T."/>
            <person name="Obregon M."/>
            <person name="Okwuonu G.O."/>
            <person name="Onwere C.G."/>
            <person name="Orozco G."/>
            <person name="Parra A."/>
            <person name="Patel S."/>
            <person name="Patil S."/>
            <person name="Perez A."/>
            <person name="Perez Y."/>
            <person name="Pham C."/>
            <person name="Primus E.L."/>
            <person name="Pu L.-L."/>
            <person name="Puazo M."/>
            <person name="Qin X."/>
            <person name="Quiroz J.B."/>
            <person name="Reese J."/>
            <person name="Richards S."/>
            <person name="Rives C.M."/>
            <person name="Robberts R."/>
            <person name="Ruiz S.J."/>
            <person name="Ruiz M.J."/>
            <person name="Santibanez J."/>
            <person name="Schneider B.W."/>
            <person name="Sisson I."/>
            <person name="Smith M."/>
            <person name="Sodergren E."/>
            <person name="Song X.-Z."/>
            <person name="Song B.B."/>
            <person name="Summersgill H."/>
            <person name="Thelus R."/>
            <person name="Thornton R.D."/>
            <person name="Trejos Z.Y."/>
            <person name="Usmani K."/>
            <person name="Vattathil S."/>
            <person name="Villasana D."/>
            <person name="Walker D.L."/>
            <person name="Wang S."/>
            <person name="Wang K."/>
            <person name="White C.S."/>
            <person name="Williams A.C."/>
            <person name="Williamson J."/>
            <person name="Wilson K."/>
            <person name="Woghiren I.O."/>
            <person name="Woodworth J.R."/>
            <person name="Worley K.C."/>
            <person name="Wright R.A."/>
            <person name="Wu W."/>
            <person name="Young L."/>
            <person name="Zhang L."/>
            <person name="Zhang J."/>
            <person name="Zhu Y."/>
            <person name="Muzny D.M."/>
            <person name="Weinstock G."/>
            <person name="Gibbs R.A."/>
        </authorList>
    </citation>
    <scope>NUCLEOTIDE SEQUENCE [LARGE SCALE GENOMIC DNA]</scope>
    <source>
        <strain evidence="3">LSR1</strain>
    </source>
</reference>
<feature type="region of interest" description="Disordered" evidence="1">
    <location>
        <begin position="1"/>
        <end position="60"/>
    </location>
</feature>
<evidence type="ECO:0000256" key="1">
    <source>
        <dbReference type="SAM" id="MobiDB-lite"/>
    </source>
</evidence>
<name>A0A8R2NNH1_ACYPI</name>
<sequence length="162" mass="17759">MKTTTTTTVSTSVSLSPAPAPTSDPGLRFQSRPPVPFSLHSAALAPHTRPTDDDGDDDDDVHLARVCRTGPGAAAMVLDEDFSSHSVPTAGSDHHSLQDPKIDTAVSFVKREYKRGSFAGRRRFAVRGHLYNIVRNILYHDGARTSNKISRRQGCWMDRKTT</sequence>
<evidence type="ECO:0000313" key="3">
    <source>
        <dbReference type="Proteomes" id="UP000007819"/>
    </source>
</evidence>
<accession>A0A8R2NNH1</accession>
<feature type="compositionally biased region" description="Low complexity" evidence="1">
    <location>
        <begin position="1"/>
        <end position="23"/>
    </location>
</feature>
<dbReference type="GeneID" id="115033416"/>
<evidence type="ECO:0000313" key="2">
    <source>
        <dbReference type="EnsemblMetazoa" id="XP_029341763.1"/>
    </source>
</evidence>
<proteinExistence type="predicted"/>
<keyword evidence="3" id="KW-1185">Reference proteome</keyword>